<feature type="compositionally biased region" description="Basic and acidic residues" evidence="3">
    <location>
        <begin position="7191"/>
        <end position="7200"/>
    </location>
</feature>
<feature type="repeat" description="Filamin" evidence="2">
    <location>
        <begin position="2115"/>
        <end position="2189"/>
    </location>
</feature>
<feature type="repeat" description="Filamin" evidence="2">
    <location>
        <begin position="4470"/>
        <end position="4572"/>
    </location>
</feature>
<evidence type="ECO:0000259" key="4">
    <source>
        <dbReference type="Pfam" id="PF16070"/>
    </source>
</evidence>
<feature type="domain" description="Transmembrane protein family 132 fourth" evidence="4">
    <location>
        <begin position="421"/>
        <end position="515"/>
    </location>
</feature>
<evidence type="ECO:0000313" key="6">
    <source>
        <dbReference type="Proteomes" id="UP001190700"/>
    </source>
</evidence>
<feature type="repeat" description="Filamin" evidence="2">
    <location>
        <begin position="3873"/>
        <end position="4001"/>
    </location>
</feature>
<evidence type="ECO:0000256" key="1">
    <source>
        <dbReference type="ARBA" id="ARBA00022737"/>
    </source>
</evidence>
<dbReference type="InterPro" id="IPR014756">
    <property type="entry name" value="Ig_E-set"/>
</dbReference>
<dbReference type="PANTHER" id="PTHR38537">
    <property type="entry name" value="JITTERBUG, ISOFORM N"/>
    <property type="match status" value="1"/>
</dbReference>
<dbReference type="Pfam" id="PF16070">
    <property type="entry name" value="Ig_TMEM132_4th"/>
    <property type="match status" value="1"/>
</dbReference>
<feature type="compositionally biased region" description="Low complexity" evidence="3">
    <location>
        <begin position="1505"/>
        <end position="1625"/>
    </location>
</feature>
<protein>
    <recommendedName>
        <fullName evidence="4">Transmembrane protein family 132 fourth domain-containing protein</fullName>
    </recommendedName>
</protein>
<feature type="repeat" description="Filamin" evidence="2">
    <location>
        <begin position="4361"/>
        <end position="4468"/>
    </location>
</feature>
<evidence type="ECO:0000313" key="5">
    <source>
        <dbReference type="EMBL" id="KAK3278767.1"/>
    </source>
</evidence>
<feature type="region of interest" description="Disordered" evidence="3">
    <location>
        <begin position="6753"/>
        <end position="6794"/>
    </location>
</feature>
<dbReference type="GO" id="GO:0051015">
    <property type="term" value="F:actin filament binding"/>
    <property type="evidence" value="ECO:0007669"/>
    <property type="project" value="InterPro"/>
</dbReference>
<dbReference type="InterPro" id="IPR001298">
    <property type="entry name" value="Filamin/ABP280_rpt"/>
</dbReference>
<feature type="compositionally biased region" description="Pro residues" evidence="3">
    <location>
        <begin position="1"/>
        <end position="28"/>
    </location>
</feature>
<feature type="compositionally biased region" description="Polar residues" evidence="3">
    <location>
        <begin position="1626"/>
        <end position="1638"/>
    </location>
</feature>
<dbReference type="SMART" id="SM00557">
    <property type="entry name" value="IG_FLMN"/>
    <property type="match status" value="9"/>
</dbReference>
<feature type="repeat" description="Filamin" evidence="2">
    <location>
        <begin position="2945"/>
        <end position="3056"/>
    </location>
</feature>
<dbReference type="Proteomes" id="UP001190700">
    <property type="component" value="Unassembled WGS sequence"/>
</dbReference>
<feature type="compositionally biased region" description="Basic and acidic residues" evidence="3">
    <location>
        <begin position="7211"/>
        <end position="7222"/>
    </location>
</feature>
<dbReference type="Pfam" id="PF00630">
    <property type="entry name" value="Filamin"/>
    <property type="match status" value="5"/>
</dbReference>
<accession>A0AAE0GIL9</accession>
<feature type="region of interest" description="Disordered" evidence="3">
    <location>
        <begin position="6938"/>
        <end position="6975"/>
    </location>
</feature>
<feature type="region of interest" description="Disordered" evidence="3">
    <location>
        <begin position="7252"/>
        <end position="7378"/>
    </location>
</feature>
<feature type="compositionally biased region" description="Polar residues" evidence="3">
    <location>
        <begin position="6946"/>
        <end position="6958"/>
    </location>
</feature>
<evidence type="ECO:0000256" key="2">
    <source>
        <dbReference type="PROSITE-ProRule" id="PRU00087"/>
    </source>
</evidence>
<feature type="region of interest" description="Disordered" evidence="3">
    <location>
        <begin position="1499"/>
        <end position="1638"/>
    </location>
</feature>
<gene>
    <name evidence="5" type="ORF">CYMTET_13313</name>
</gene>
<dbReference type="PROSITE" id="PS50194">
    <property type="entry name" value="FILAMIN_REPEAT"/>
    <property type="match status" value="12"/>
</dbReference>
<feature type="repeat" description="Filamin" evidence="2">
    <location>
        <begin position="4580"/>
        <end position="4674"/>
    </location>
</feature>
<keyword evidence="1" id="KW-0677">Repeat</keyword>
<dbReference type="InterPro" id="IPR013783">
    <property type="entry name" value="Ig-like_fold"/>
</dbReference>
<dbReference type="SUPFAM" id="SSF81296">
    <property type="entry name" value="E set domains"/>
    <property type="match status" value="8"/>
</dbReference>
<proteinExistence type="predicted"/>
<name>A0AAE0GIL9_9CHLO</name>
<dbReference type="PANTHER" id="PTHR38537:SF15">
    <property type="entry name" value="FILAMIN"/>
    <property type="match status" value="1"/>
</dbReference>
<reference evidence="5 6" key="1">
    <citation type="journal article" date="2015" name="Genome Biol. Evol.">
        <title>Comparative Genomics of a Bacterivorous Green Alga Reveals Evolutionary Causalities and Consequences of Phago-Mixotrophic Mode of Nutrition.</title>
        <authorList>
            <person name="Burns J.A."/>
            <person name="Paasch A."/>
            <person name="Narechania A."/>
            <person name="Kim E."/>
        </authorList>
    </citation>
    <scope>NUCLEOTIDE SEQUENCE [LARGE SCALE GENOMIC DNA]</scope>
    <source>
        <strain evidence="5 6">PLY_AMNH</strain>
    </source>
</reference>
<feature type="repeat" description="Filamin" evidence="2">
    <location>
        <begin position="5141"/>
        <end position="5251"/>
    </location>
</feature>
<sequence>MPSPPPPSPPPPYSPPPPSPPVPAPPTSLPAEPTVSPPCPPSPAPPPSPADPDSEVYYARPSLRLTSGSPGFPSSDLTALASSPSFTRSFRSFNSAPPASTGSLEITLGSTQCSSDAALSTSAFTNQQSTSFSTSADPAAAVAAVLKSATIYYDDQDVSLQYNVRDAVGRPQVSMAGISVTLVLTHEASSSTASTTCGNPSSSTGVGQCSYTASDLQSWFADSDTGSATAQVFVQYSSVAAASTDVMTVALSQRATYSVLSAAGMVLAMPMSPRMQGETFSSDLSANTGGYSLTSFLITLAYSHVALEINSYSGDSKYNTPVVENDESSGTFTASVVGLSSSTTVEDVTGSSVSVFQISFRVKSDAVVQTYSEAVSCLVESMVNNAGFTYLSNEPAQVNAEVSGAQTVGQLTVTSTALVGIYAYPSTAELFNTAYLNGEDLTSSVVVKAVYSSGSDTTVTSATCSFAGEASTSYASVSGCTVRVSSSHTAGTAALELTAAYDSFSVTLPVRVWFPGSVSVTAAHPVMRAIQGAHQEASCATPLYQTSPLTALATFGGDSLSDAEVDVTCLVTFESAAPSVVEVSGALAQGMSAGSASIGITGGSSDLSVSAAVTVSADEVAVEALHGVLTTGASWYDVPSSVSMSASEQFTASATLEQSLTNEEAAGPVFFWASMTDGAWQQVTPTSGLSVAVNESFLSVMAVEVSAEMITGTVRIGSDTSSGDMLVGTWIDACTNGTIGAGTAPITVTLVPPVSATVSSRYTKVTHPGDSATSSPISMPTRSDLTVTMTYEDGTTKDFTSDARTQYTIISGSSLAAMENSTVAASTEATGSGEVQVQVSFPSYASASSITAEVTLEVVIFDSLGVTAKPYPSYSGSANTDTLKQVQCTGKYQRARATVTASLSDASAYDVTSQSTSLTSSNTAVLTISGTTLESLAVGAASVEAVWSSQGALLNMSVTDTPAAVSSIVHTTSWSSGESFVGSIEDTQFLSVRVYFDDGTQFSDAVSGVSWISASEYLQFTSAADDRISVSSDAVVTLLDNYHTSVRLEASSTCGDGIVTDLVSGTDEVYPNLSPALGDVDLGNQYGVQFTPLATGEDLTISVRVNAQSANLLAFQVVVEFDTTHLAAQECVVGSDWSGYSFICTINDPPNEALVVGSTADSTVSGSAVDVATLTLRGVSAAAASTITGVIQKMIREDGEDAATVIVAGTGAVAISSSKRRALSWDPWDSWGVWGGGNLSIPTGAQERNHRAHLLSANQRRLQQDACDSTVYGDSNGDCVFDVGDVLNVQRYVARKQGYTDLSALTEFQRQQMDPTLDYLRLSYDASNCNTDPAYGTPCPNTADAQYMLRAVGKKLRFLVTPSAADVANFSSVLQVTALVYDHASLPAATQTAVRVEIGTSLNTDMVFTQGTDTTSTTDGVMATAANTGSGYYAVTATGGSCGFAAESDVGVVIMIQTFDAAGASSEDRQYVFFGSAVSPFGEGGYSFDPFTAADIQQSSDSLCAPPTAVPSAAPTTAHPVTAAPSAAPTTSNPTSTLSPTLSPSIPAPTSHPSTSYPTTVAPTTAPTTSAPSFTPTTSTPTATQSPTGSPSTSGPTGAPTVSPTSTPSTITPTTAPTTFAPTATRNPTMSPTTASPTDISAFSDSSFYSTFEEAFKQDVSTAAGVATGSVVLASIVPGTVQVASIVTFPSYQADQAASFASTLAADAEDVFTSTYFESFTPIISLDVETSSHLFLPPPPPWVMELASLSISPGTLLPDFDPELRNYTCMLHYMLDAATVEAQPLFLGTEVRIEGVPAAEANLTFPVGGSTVLVEVGDEAAGSLAQYRIRVVRLNLSETLSFYQLSAAAEGSAIVAGPEEWRIEVEPLIWDAMGIVHPASVALPFTVVETDADSGEPVAQLEVLTEGGASTAFNFTHAQAGRFDLRAREAASEELIAPEDGYLYTVLHAEMWIGMSGWRFRDRYTTGRIAFYVAGADEYANAVESTERGVSTTEPPPQGALVVQLQQQVSACGDVACPYGEPFLSYGVAQQADGLYQIGVEAAVAGEYTITVCGANDSAVESYNQGVVLGAQRNPPQAAASSILVQAVRVSAARSYTSLLPLYTAGLVEFEIVQLDANGAELASSQGEVAVTGLAPSWLLDESIFVVDHYNGRLLVSMLVDPPGRYALSITIDGEDVGGVDAHEFEIEVGPISAQSELQAAPPAEVPANSIVTLTLVARDAARNQLGKGGDAASVGLALSGVEGLCATAGECVADLQSGEYLLTFVAPTTSGHYMLVVSVNGVLINGGVAYDLAVVATDATTLEAAAVQTVHPVEAPIAMAYLAYDTYGNLAGGAQLSVTFNGTTYTEMEYIHPGRYEVTFNPVCCQGNYSATAVLISSGATDMTYLTLEPARPSFYSAFVPPQAVVQAGQEVWLIVEAKDAYRNLLTEGGFAKEFALAFTTASGLAPSVDLLGVVDYGNGSYAVPFLPYGDGEVLTGTLAVSGVAADQGAFEVEVVAALETDAAYFSLGGIGLMGGEAGAELILSVEQTTESAFKDLSTSSFDAVLEDSASNATRPLAVERNDVTGAWWIAFNETAAQEWLISVTLDGSHVANSPATVAVRPGPPESAVSTITPPAQTDVVAGTTVSMTLQLHDAYLNPTSKVSSSDLTVMLVGNGVRTPAAIQATAEPGVMTATATLEVVTLGEVTVVEAAIGSGTLQGSGFSLTTQAGAALATSSSVEGSSTPVNVSSLPSMHVGENQTVLVVPYDEHGNRVHSNDSLAVFLGVVAESESSVCSCFSRTGPAASNCSLCMAEFDPADGTYTARYMLETAGLALHELAIVDSLGGTSIQRWNVSVLAGPADEGSTRVTNHTEATAGATGCVDVQLMDMYGNPAEHSSAAVHLELVHTKQLATETARASEAAGSDGLYELCYRATVAGEYALSLWVNSVPVTLPAEDQQVLVRTAVVDGRMTELDGAGLYRADAGVASTFTIVARDEYGNRRSSGEGDGVEVTLTLAHTASAIREFVDVPVEYVAFDNATGEYEVRYVSERSGVLAIDILLGGTSPQGSPFPAVVNPGPAAAHSSTLEGAAVLACLAGTPGSFTLTARDTYGNPVRHGGDPFRLQLLQGQTATALTADDGLVDHGDGTYTVTYTFPVSYAGAATVAVLLREQAVTEGCNATDGGCAMRVVSPAESQVAAAGSSVTSAIPGHVRADRRTNGASLRFEIYARTADEVPVYTETDGFAAALVPEAAGRAPVLNTPVYAGDGVYTVEYNVTTAGVYALEVTLGSVYLAGTWPAQVEVHPNVTSPNASSVEVSSSESTAGKAETVQIVPRDAFRNPQVYGQYYVEDTFHAYASLEGSAAPHVAEVALDRAETSDVHSGELRLTTAGVYSIFAVLADATVGGEDLELRVLPGELAPSMSALEGGGSSTAIAGEALAFAITPSDEFGNTVSLSNTEAECTVEVHAAAGNATALPGSCTVNEDCAAVEAEHDSGCRLQALYSTTVSGEYQVTVRLQGVEVTGSPAAAKVTPATVSPVTTTAAVSSSEVTAGDAAAVVITARDAYGNMVDEAGAVFMLRAARWIQQNDPPSEGYLLAQDQGGGMHTAEVALSASGEWAIAVELSSTEISSSPLSVAVAPAPTDPAATFVYTSPGGTLPHAVAAAPYVLLIQPKDTAGNSQVASVADVFDINVTAPALGAAGLSLTALTHYRAPEAPTVTRNADGLYEVGLVLYTVPCEYPDAEPDRCAPVPTAFYSIDIALQTSAGWQPISGTPFMVALKAAAPSPEHCLVSAFSGRGTAGDAHRYYVDTYDAYGNLGWYDPYDASVLYGMNINGAEQPVSVYVEDLQGVFGWHRAAPTFVATAAGLYTVYISLDGVGIQNGDPQQVSVEPAAADFSNFVAVGRGVDAAVVSGQSACMLVLTRDQYGNHRVGEAFAQSMEVHMTVTEGVQPAGTRHVVGNPPPRVQFAATTEECAELGCPCPEDGTHVVTFSVAPVGELTTEVSVYGMAIAGSPYLSEVVPGAVAVEWSSASGPGLQGALIGSWTYFQIHAKDVNGNAVSSADTPFEVAFQNVLGLTVDGPEPLPGGVYQVNYYPSVEGVGQVSITHNNAHIFGSPYPDVEMSTYLDLEVAPDLSYLEGTGLTAAQAGTEATFFVVLVNEDGLAVPAPEGSSAANASYVRFTVEARSGTSVEEGAWDQRTVLLARDSTPVANTDGTFYCSYVPKESGEYTLQVLVNSTTVQTYSLSVYSGATSAEASVFEVQVEGAATDGAEDSASGTVVATAGATLKVTVTPQDANGNVQDYYVAPQDAFLVNFSGAARAELPMDAHTDLQEFGVVMYDALLVVTAAGSYNVTASLAVPEGGAAQAPGLGSVEFVVVAAAVSPASSRVLGEGIHAAQAGARADFAIHLYDAYNNAAQLHEAAEAACSAVLVPRDGELGVIPATVVLGAETSVCEVSYSPTEAGLFDANLTVAGERLVLTTDAIRVRPGDLAAAFTRAEGAGLGDSGPLSAGYAATFVVKGYDLFGNKMESGGGLLEVLVVGTEGSPSLRPSAVEDLNDGNYRVAYMPLLAGEYNVQVMISGEHIAPGSPGALVEVAPGGTNASMSLASGTGTTQVVAGETAGFLVEARDAWGNRVLSSDDIFSYAASAPGGTFASGRMHASGGTAGVYEASFAATSAGEFSLSVTYLNEEVFSTTAGQVLAAAANASRCALAGSALAEMIAGIASSLEVLPYDTFGNPVTAPDLHFTVLLTSPESAEGESRVTELAVPYTGEQYAVDLTLLASGEYTAEARFQNESFFLGQLLVIPGAADAAASTVQGMPSSRAYAAGTPGTLTVTVRDVYGNVRSEGSSDVSALTLSLELLPAAGGASLKLGEEGSGGEVAVAACGPGSDGCSRGDYAVEFYSNLTGALHVVLDLGVVDPATGLPYTAVIEAGGVDPDRTTLTYNGVAATGVIGIESALLAEARDLLGNRVERPMESGYDVAVSIEAEGVTLADIPVDVAPEYLGEGVTMLQYVPPTITWVESYVLTMTVTLEGSTIGVPMRVTVYSQASALTPGASVIADSDGVVEEEAMMDFEAGAASQIHVQLRDENSCNLARIPEGTEIEAWIANVAVTVRDPGGGGKYNVGFAANASGVHYLFVEVNGAPVANDGIALQVSPGPTDARTSLVTGAGSLAASAGVPAQLLIQSRDAYGNLQVYTARTTPDQYLVNVTAVNSTAGPVAVGTVADNYDGTYAAHYTSSASGSCLLHVALATDSNLVAAAPYSLLITHGALDILLGTVAPATSEGHVQTVSGNLTTLSLLPADIYGNAYAGGGLAFSLWLEPSEDLIAQGVAPVNGTTSPEPEQLLLPGEQYTGEFLVTTAGAYLLYVLDGASGDLLGGAAFPTQVSIAEPAGEQCSASGEGLSDAVASAALREFTVALHDASGNEATASDADASVAVTIAVQVDEGYTWPGADPGSVAALVSAASTGGAEVLVQYEAPVPGYYTIAISVLEQEVQGSPFSVHVAPAAGPKLLEARLADSLGHVIIDFDQDTDQADATGGGACNAVLADDTVIKLGDGALCLWESPARLLAVMGAGAALLPATAGGPGDEVTLRQDALRSSLGSSYAAQGSTEVIAPVNPVDVTATLRTPSEVGACDGAMLEAGDSFGGGGRALRYRYSVNSHSNSTARLVTLLAAVPESNHTVWLEASELEAGERYTFTVQVTNYLNASATATAVVHKQDLATPQAVLGGDANRTVAVHEALTLNALVQLPSAGCLGTEEYVGSGILFEWDAIAGPWLNWTAGTAARSRSSPSLTLDPGALQAGHAYTFQVTATLASNPGLRSAAAVNVTVRHAELVVEGRLGADSTASHGENISLRVVAEDPGEALNSYGEPQPWSFLWSCELVGAEGECFEGQSVVLNEAAATLELPAGTLAPGEAYRFNSTVSRLPLLKGRMKTASVVITVPAVTNATDIRLAPANATRLAYISLPQNGTEDATMIVNVSLVAGTESVAVERAATGQLEAVEWVPDATHVAVEAAAADRILVTVPPETTAVQYSITISEPAGETGAWSVNGVAAAEPQVTETAVALASSTVVLALEVPPNTTFVTVRHAGAEAMRVEVPAGASEVVAPVAGRTTEVAYIGVPSGTEHFTYRVPKPLVVELVASVEGVEVAESINWLDTVTLSASTLVNEARDFELQCAWRVMEGGSAPAGGLQAWVEPLYGVVDVNASTVVVRAGSLTAGKTYAFACTCQQRANGAVEAAGDASLTLLVNLAPSGGALEVAATSGTVVELSTELTLAAVHWAADEAPLSYLFTFREEGSEEELPLAPVQQSALLSTNLPAGRLVLILTVYNARLAPLTTMATSVVVVEPLVPRASEDARRRLTSHAHRATMEPYMSTIFQPAVEQQDVNLALMFSRVWADVTAAHGATEDPRGCSGDEGATAQLDSIVQGVGELDGGVALTTVYLQQYACAVGPAAADPALVSEWATVELLRQLVESKLDPVLEGYASTGSNNLQVGRAGGCLATWISNLLITADAACGTGERSQLVLDELVLATQRLGAAAVQPRIPGQAAIDLPSVYVTVSAARATTRLSGDPSQRAHDIILESLDAALFANATDAASGSDADTIDAGLYTFPAVANTAEANTSAAWPGVNPLPLDAHKPQVSGDLVGVTLQQLHNSKLPYSWRDITASKHLALGGYSFDTSVPVEPGARYWNGSAWTPQEVLRASVVQICEACTPGSDLAARILCDLWGCSTGQGERAPPLYVELVDATLPGLVAPYAEVNISSPSEPPSPGPPLPGPPTPLVVSPVGVPQPPEVEEPERDSSEFPAGVIFGIILGALLMVALAGLLYVSRGYLREQFLSLALSPEEMLMSSNPLAVQDDDEDRPHWLNRFSAAPDQDAANDAGTQNAHTPATAAPADEAHQGSRFTSLLSVAQQQAATVDSPTQAARSPQGSRFAALLNIAQDPSLRPAASTGADSASDPSQVPTEASEEMPSIDLEDTAPRSILGQLKDASDRMMSVIGMRQAAQPTDTMEETAENPLREMSIADLGAASGAPSSHNVASRDPYLDTEERSSGTASLSMELDEEDAAPSNVLRTNPLLGLEELKGFEEILGLQEDGEAILDAPASGQPAAPVSSVSERLQQILQRQADVPTAVPEWTPKLPPRAPKPRKAAPGDSSLKELSGLRPELEQGATIRTRELEEEEELPEWVPLAASPPRAEGKPSKEHPPGGALRSGAAEGRKKESARKDSTVFQYAEFLNPLKGLDDQSIHKLRMLEQSGWAGTRELGDEPRTLDQLLTDDVSEGDSVSGSYSGTPRESPFGKGRASVSPSLSQASLQKSPEQSPDGSPPGSPTSSRFPRGHTRNQFAVRELWGDGNEDDNANVASSKDSVAEGHSVSPHDIGIEGINPGALLDLQDLAVMLGETTMAEGMEPVGPSDGNFEAGADAMIPPDESHD</sequence>
<feature type="region of interest" description="Disordered" evidence="3">
    <location>
        <begin position="7022"/>
        <end position="7060"/>
    </location>
</feature>
<keyword evidence="6" id="KW-1185">Reference proteome</keyword>
<feature type="region of interest" description="Disordered" evidence="3">
    <location>
        <begin position="7401"/>
        <end position="7428"/>
    </location>
</feature>
<feature type="repeat" description="Filamin" evidence="2">
    <location>
        <begin position="2499"/>
        <end position="2601"/>
    </location>
</feature>
<feature type="compositionally biased region" description="Pro residues" evidence="3">
    <location>
        <begin position="35"/>
        <end position="50"/>
    </location>
</feature>
<comment type="caution">
    <text evidence="5">The sequence shown here is derived from an EMBL/GenBank/DDBJ whole genome shotgun (WGS) entry which is preliminary data.</text>
</comment>
<feature type="compositionally biased region" description="Polar residues" evidence="3">
    <location>
        <begin position="7300"/>
        <end position="7311"/>
    </location>
</feature>
<feature type="compositionally biased region" description="Low complexity" evidence="3">
    <location>
        <begin position="7277"/>
        <end position="7286"/>
    </location>
</feature>
<feature type="repeat" description="Filamin" evidence="2">
    <location>
        <begin position="3396"/>
        <end position="3512"/>
    </location>
</feature>
<dbReference type="InterPro" id="IPR031437">
    <property type="entry name" value="Ig_TMEM132_4th"/>
</dbReference>
<feature type="region of interest" description="Disordered" evidence="3">
    <location>
        <begin position="1"/>
        <end position="55"/>
    </location>
</feature>
<evidence type="ECO:0000256" key="3">
    <source>
        <dbReference type="SAM" id="MobiDB-lite"/>
    </source>
</evidence>
<dbReference type="EMBL" id="LGRX02005291">
    <property type="protein sequence ID" value="KAK3278767.1"/>
    <property type="molecule type" value="Genomic_DNA"/>
</dbReference>
<dbReference type="InterPro" id="IPR044801">
    <property type="entry name" value="Filamin"/>
</dbReference>
<dbReference type="InterPro" id="IPR017868">
    <property type="entry name" value="Filamin/ABP280_repeat-like"/>
</dbReference>
<organism evidence="5 6">
    <name type="scientific">Cymbomonas tetramitiformis</name>
    <dbReference type="NCBI Taxonomy" id="36881"/>
    <lineage>
        <taxon>Eukaryota</taxon>
        <taxon>Viridiplantae</taxon>
        <taxon>Chlorophyta</taxon>
        <taxon>Pyramimonadophyceae</taxon>
        <taxon>Pyramimonadales</taxon>
        <taxon>Pyramimonadaceae</taxon>
        <taxon>Cymbomonas</taxon>
    </lineage>
</organism>
<dbReference type="Gene3D" id="2.60.40.10">
    <property type="entry name" value="Immunoglobulins"/>
    <property type="match status" value="16"/>
</dbReference>
<dbReference type="GO" id="GO:0030036">
    <property type="term" value="P:actin cytoskeleton organization"/>
    <property type="evidence" value="ECO:0007669"/>
    <property type="project" value="InterPro"/>
</dbReference>
<feature type="region of interest" description="Disordered" evidence="3">
    <location>
        <begin position="6868"/>
        <end position="6893"/>
    </location>
</feature>
<feature type="repeat" description="Filamin" evidence="2">
    <location>
        <begin position="4109"/>
        <end position="4231"/>
    </location>
</feature>
<feature type="region of interest" description="Disordered" evidence="3">
    <location>
        <begin position="7121"/>
        <end position="7225"/>
    </location>
</feature>
<feature type="compositionally biased region" description="Pro residues" evidence="3">
    <location>
        <begin position="6758"/>
        <end position="6773"/>
    </location>
</feature>
<feature type="repeat" description="Filamin" evidence="2">
    <location>
        <begin position="5373"/>
        <end position="5489"/>
    </location>
</feature>
<feature type="repeat" description="Filamin" evidence="2">
    <location>
        <begin position="4003"/>
        <end position="4099"/>
    </location>
</feature>